<proteinExistence type="predicted"/>
<protein>
    <recommendedName>
        <fullName evidence="4">HCNGP-domain-containing protein</fullName>
    </recommendedName>
</protein>
<sequence length="304" mass="33165">MKGLVAYGDDENDSGNEESWEGGPESSGERTVTPKTQLSVNAAHGHGNNAARMGQASSSSSQNQASGSFLGVRGSSGSEKRKNVVVIRRPPTNYRLQTRAHISDALVNGERQQRSVGTSQEVHSNGASGSSRSSPMDISPSPEVTTEEQELSGLREASRPKDIPGLDDWGIPPPSTEPVDEEVAAKLAKFLELKRDPTNPKHFNDSLMSNRSFRNPHLYANLVDWANVDEKVTNFPQDIWNPHDLDPEWYADRITEAQKRRAEKERGSAGKRSHIDFTSGQGNATNTQHATKASRAGGKPTRWG</sequence>
<dbReference type="Pfam" id="PF07818">
    <property type="entry name" value="HCNGP"/>
    <property type="match status" value="1"/>
</dbReference>
<feature type="compositionally biased region" description="Acidic residues" evidence="1">
    <location>
        <begin position="8"/>
        <end position="20"/>
    </location>
</feature>
<dbReference type="GO" id="GO:0006355">
    <property type="term" value="P:regulation of DNA-templated transcription"/>
    <property type="evidence" value="ECO:0007669"/>
    <property type="project" value="InterPro"/>
</dbReference>
<reference evidence="2 3" key="1">
    <citation type="journal article" date="2020" name="ISME J.">
        <title>Uncovering the hidden diversity of litter-decomposition mechanisms in mushroom-forming fungi.</title>
        <authorList>
            <person name="Floudas D."/>
            <person name="Bentzer J."/>
            <person name="Ahren D."/>
            <person name="Johansson T."/>
            <person name="Persson P."/>
            <person name="Tunlid A."/>
        </authorList>
    </citation>
    <scope>NUCLEOTIDE SEQUENCE [LARGE SCALE GENOMIC DNA]</scope>
    <source>
        <strain evidence="2 3">CBS 175.51</strain>
    </source>
</reference>
<gene>
    <name evidence="2" type="ORF">D9611_007243</name>
</gene>
<dbReference type="AlphaFoldDB" id="A0A8H5EWI7"/>
<dbReference type="EMBL" id="JAACJK010000221">
    <property type="protein sequence ID" value="KAF5314608.1"/>
    <property type="molecule type" value="Genomic_DNA"/>
</dbReference>
<feature type="compositionally biased region" description="Low complexity" evidence="1">
    <location>
        <begin position="124"/>
        <end position="142"/>
    </location>
</feature>
<dbReference type="GO" id="GO:0005634">
    <property type="term" value="C:nucleus"/>
    <property type="evidence" value="ECO:0007669"/>
    <property type="project" value="TreeGrafter"/>
</dbReference>
<comment type="caution">
    <text evidence="2">The sequence shown here is derived from an EMBL/GenBank/DDBJ whole genome shotgun (WGS) entry which is preliminary data.</text>
</comment>
<evidence type="ECO:0000313" key="2">
    <source>
        <dbReference type="EMBL" id="KAF5314608.1"/>
    </source>
</evidence>
<evidence type="ECO:0000313" key="3">
    <source>
        <dbReference type="Proteomes" id="UP000541558"/>
    </source>
</evidence>
<evidence type="ECO:0008006" key="4">
    <source>
        <dbReference type="Google" id="ProtNLM"/>
    </source>
</evidence>
<dbReference type="PANTHER" id="PTHR13464">
    <property type="entry name" value="TRANSCRIPTIONAL REGULATOR PROTEIN HCNGP"/>
    <property type="match status" value="1"/>
</dbReference>
<dbReference type="OrthoDB" id="1714508at2759"/>
<evidence type="ECO:0000256" key="1">
    <source>
        <dbReference type="SAM" id="MobiDB-lite"/>
    </source>
</evidence>
<dbReference type="InterPro" id="IPR012479">
    <property type="entry name" value="SAP30BP"/>
</dbReference>
<feature type="compositionally biased region" description="Basic and acidic residues" evidence="1">
    <location>
        <begin position="258"/>
        <end position="268"/>
    </location>
</feature>
<accession>A0A8H5EWI7</accession>
<feature type="compositionally biased region" description="Polar residues" evidence="1">
    <location>
        <begin position="114"/>
        <end position="123"/>
    </location>
</feature>
<feature type="compositionally biased region" description="Polar residues" evidence="1">
    <location>
        <begin position="276"/>
        <end position="291"/>
    </location>
</feature>
<name>A0A8H5EWI7_9AGAR</name>
<feature type="compositionally biased region" description="Low complexity" evidence="1">
    <location>
        <begin position="41"/>
        <end position="68"/>
    </location>
</feature>
<keyword evidence="3" id="KW-1185">Reference proteome</keyword>
<feature type="region of interest" description="Disordered" evidence="1">
    <location>
        <begin position="1"/>
        <end position="178"/>
    </location>
</feature>
<organism evidence="2 3">
    <name type="scientific">Ephemerocybe angulata</name>
    <dbReference type="NCBI Taxonomy" id="980116"/>
    <lineage>
        <taxon>Eukaryota</taxon>
        <taxon>Fungi</taxon>
        <taxon>Dikarya</taxon>
        <taxon>Basidiomycota</taxon>
        <taxon>Agaricomycotina</taxon>
        <taxon>Agaricomycetes</taxon>
        <taxon>Agaricomycetidae</taxon>
        <taxon>Agaricales</taxon>
        <taxon>Agaricineae</taxon>
        <taxon>Psathyrellaceae</taxon>
        <taxon>Ephemerocybe</taxon>
    </lineage>
</organism>
<dbReference type="PANTHER" id="PTHR13464:SF0">
    <property type="entry name" value="SAP30-BINDING PROTEIN"/>
    <property type="match status" value="1"/>
</dbReference>
<feature type="region of interest" description="Disordered" evidence="1">
    <location>
        <begin position="258"/>
        <end position="304"/>
    </location>
</feature>
<dbReference type="Proteomes" id="UP000541558">
    <property type="component" value="Unassembled WGS sequence"/>
</dbReference>